<evidence type="ECO:0000313" key="5">
    <source>
        <dbReference type="EMBL" id="MCA9383843.1"/>
    </source>
</evidence>
<dbReference type="SMART" id="SM01350">
    <property type="entry name" value="6PGD"/>
    <property type="match status" value="1"/>
</dbReference>
<comment type="caution">
    <text evidence="5">The sequence shown here is derived from an EMBL/GenBank/DDBJ whole genome shotgun (WGS) entry which is preliminary data.</text>
</comment>
<dbReference type="InterPro" id="IPR013328">
    <property type="entry name" value="6PGD_dom2"/>
</dbReference>
<dbReference type="NCBIfam" id="NF007161">
    <property type="entry name" value="PRK09599.1"/>
    <property type="match status" value="1"/>
</dbReference>
<dbReference type="GO" id="GO:0019521">
    <property type="term" value="P:D-gluconate metabolic process"/>
    <property type="evidence" value="ECO:0007669"/>
    <property type="project" value="UniProtKB-KW"/>
</dbReference>
<dbReference type="InterPro" id="IPR006115">
    <property type="entry name" value="6PGDH_NADP-bd"/>
</dbReference>
<evidence type="ECO:0000256" key="3">
    <source>
        <dbReference type="ARBA" id="ARBA00023064"/>
    </source>
</evidence>
<dbReference type="SUPFAM" id="SSF51735">
    <property type="entry name" value="NAD(P)-binding Rossmann-fold domains"/>
    <property type="match status" value="1"/>
</dbReference>
<feature type="domain" description="6-phosphogluconate dehydrogenase C-terminal" evidence="4">
    <location>
        <begin position="177"/>
        <end position="307"/>
    </location>
</feature>
<accession>A0A955L715</accession>
<dbReference type="Proteomes" id="UP000783287">
    <property type="component" value="Unassembled WGS sequence"/>
</dbReference>
<comment type="similarity">
    <text evidence="1">Belongs to the 6-phosphogluconate dehydrogenase family.</text>
</comment>
<dbReference type="GO" id="GO:0016054">
    <property type="term" value="P:organic acid catabolic process"/>
    <property type="evidence" value="ECO:0007669"/>
    <property type="project" value="UniProtKB-ARBA"/>
</dbReference>
<dbReference type="InterPro" id="IPR036291">
    <property type="entry name" value="NAD(P)-bd_dom_sf"/>
</dbReference>
<dbReference type="SUPFAM" id="SSF48179">
    <property type="entry name" value="6-phosphogluconate dehydrogenase C-terminal domain-like"/>
    <property type="match status" value="1"/>
</dbReference>
<dbReference type="GO" id="GO:0004616">
    <property type="term" value="F:phosphogluconate dehydrogenase (decarboxylating) activity"/>
    <property type="evidence" value="ECO:0007669"/>
    <property type="project" value="InterPro"/>
</dbReference>
<reference evidence="5" key="2">
    <citation type="journal article" date="2021" name="Microbiome">
        <title>Successional dynamics and alternative stable states in a saline activated sludge microbial community over 9 years.</title>
        <authorList>
            <person name="Wang Y."/>
            <person name="Ye J."/>
            <person name="Ju F."/>
            <person name="Liu L."/>
            <person name="Boyd J.A."/>
            <person name="Deng Y."/>
            <person name="Parks D.H."/>
            <person name="Jiang X."/>
            <person name="Yin X."/>
            <person name="Woodcroft B.J."/>
            <person name="Tyson G.W."/>
            <person name="Hugenholtz P."/>
            <person name="Polz M.F."/>
            <person name="Zhang T."/>
        </authorList>
    </citation>
    <scope>NUCLEOTIDE SEQUENCE</scope>
    <source>
        <strain evidence="5">HKST-UBA14</strain>
    </source>
</reference>
<dbReference type="InterPro" id="IPR006183">
    <property type="entry name" value="Pgluconate_DH"/>
</dbReference>
<evidence type="ECO:0000256" key="1">
    <source>
        <dbReference type="ARBA" id="ARBA00008419"/>
    </source>
</evidence>
<dbReference type="GO" id="GO:0050661">
    <property type="term" value="F:NADP binding"/>
    <property type="evidence" value="ECO:0007669"/>
    <property type="project" value="InterPro"/>
</dbReference>
<proteinExistence type="inferred from homology"/>
<dbReference type="Gene3D" id="1.10.1040.10">
    <property type="entry name" value="N-(1-d-carboxylethyl)-l-norvaline Dehydrogenase, domain 2"/>
    <property type="match status" value="1"/>
</dbReference>
<dbReference type="PRINTS" id="PR00076">
    <property type="entry name" value="6PGDHDRGNASE"/>
</dbReference>
<dbReference type="AlphaFoldDB" id="A0A955L715"/>
<dbReference type="EMBL" id="JAGQLK010000150">
    <property type="protein sequence ID" value="MCA9383843.1"/>
    <property type="molecule type" value="Genomic_DNA"/>
</dbReference>
<evidence type="ECO:0000313" key="6">
    <source>
        <dbReference type="Proteomes" id="UP000783287"/>
    </source>
</evidence>
<dbReference type="Pfam" id="PF03446">
    <property type="entry name" value="NAD_binding_2"/>
    <property type="match status" value="1"/>
</dbReference>
<protein>
    <submittedName>
        <fullName evidence="5">Decarboxylating 6-phosphogluconate dehydrogenase</fullName>
    </submittedName>
</protein>
<dbReference type="PANTHER" id="PTHR11811">
    <property type="entry name" value="6-PHOSPHOGLUCONATE DEHYDROGENASE"/>
    <property type="match status" value="1"/>
</dbReference>
<dbReference type="GO" id="GO:0006098">
    <property type="term" value="P:pentose-phosphate shunt"/>
    <property type="evidence" value="ECO:0007669"/>
    <property type="project" value="InterPro"/>
</dbReference>
<dbReference type="NCBIfam" id="TIGR00872">
    <property type="entry name" value="gnd_rel"/>
    <property type="match status" value="1"/>
</dbReference>
<dbReference type="Pfam" id="PF00393">
    <property type="entry name" value="6PGD"/>
    <property type="match status" value="1"/>
</dbReference>
<keyword evidence="2" id="KW-0560">Oxidoreductase</keyword>
<sequence>MHNEQTKKIGFLGLGNMGKNMVMNLLDHGYEVYAWNRSEQPRIESAEAGAKVFESISDLIAALGDEPKVIWSMVAAGEPVDLVIDQLITGENSLKEGDILVDGVNSHYKDTLRRSEKLSELGIKYLDCGVSGGIKGARSGACIMVGGDQDAFTQIEPIIKDLSQENGYGYFGSSGAGHYVKMIHNAIEYGMMQAIAEGINLLDASPYQVDYKKLTEVWNHGSIIESNLIGFLNSAFSEQHNLPDISSEIGSLGTGKWAVEESLDRGISMTSIANAVAARYESRETDTFAHKIISALREEFGAHNSQERPN</sequence>
<keyword evidence="3" id="KW-0311">Gluconate utilization</keyword>
<evidence type="ECO:0000259" key="4">
    <source>
        <dbReference type="SMART" id="SM01350"/>
    </source>
</evidence>
<dbReference type="InterPro" id="IPR006114">
    <property type="entry name" value="6PGDH_C"/>
</dbReference>
<organism evidence="5 6">
    <name type="scientific">Candidatus Dojkabacteria bacterium</name>
    <dbReference type="NCBI Taxonomy" id="2099670"/>
    <lineage>
        <taxon>Bacteria</taxon>
        <taxon>Candidatus Dojkabacteria</taxon>
    </lineage>
</organism>
<gene>
    <name evidence="5" type="primary">gnd</name>
    <name evidence="5" type="ORF">KC909_05775</name>
</gene>
<name>A0A955L715_9BACT</name>
<dbReference type="PROSITE" id="PS00895">
    <property type="entry name" value="3_HYDROXYISOBUT_DH"/>
    <property type="match status" value="1"/>
</dbReference>
<dbReference type="InterPro" id="IPR002204">
    <property type="entry name" value="3-OH-isobutyrate_DH-rel_CS"/>
</dbReference>
<evidence type="ECO:0000256" key="2">
    <source>
        <dbReference type="ARBA" id="ARBA00023002"/>
    </source>
</evidence>
<dbReference type="Gene3D" id="3.40.50.720">
    <property type="entry name" value="NAD(P)-binding Rossmann-like Domain"/>
    <property type="match status" value="1"/>
</dbReference>
<reference evidence="5" key="1">
    <citation type="submission" date="2020-04" db="EMBL/GenBank/DDBJ databases">
        <authorList>
            <person name="Zhang T."/>
        </authorList>
    </citation>
    <scope>NUCLEOTIDE SEQUENCE</scope>
    <source>
        <strain evidence="5">HKST-UBA14</strain>
    </source>
</reference>
<dbReference type="InterPro" id="IPR004849">
    <property type="entry name" value="6DGDH_YqeC"/>
</dbReference>
<dbReference type="InterPro" id="IPR008927">
    <property type="entry name" value="6-PGluconate_DH-like_C_sf"/>
</dbReference>